<feature type="compositionally biased region" description="Polar residues" evidence="1">
    <location>
        <begin position="192"/>
        <end position="202"/>
    </location>
</feature>
<feature type="compositionally biased region" description="Basic and acidic residues" evidence="1">
    <location>
        <begin position="213"/>
        <end position="222"/>
    </location>
</feature>
<gene>
    <name evidence="2" type="ORF">DXG03_005674</name>
</gene>
<dbReference type="AlphaFoldDB" id="A0A9P7G1H0"/>
<feature type="compositionally biased region" description="Polar residues" evidence="1">
    <location>
        <begin position="776"/>
        <end position="804"/>
    </location>
</feature>
<feature type="region of interest" description="Disordered" evidence="1">
    <location>
        <begin position="590"/>
        <end position="612"/>
    </location>
</feature>
<feature type="compositionally biased region" description="Polar residues" evidence="1">
    <location>
        <begin position="977"/>
        <end position="993"/>
    </location>
</feature>
<feature type="compositionally biased region" description="Basic and acidic residues" evidence="1">
    <location>
        <begin position="933"/>
        <end position="942"/>
    </location>
</feature>
<feature type="compositionally biased region" description="Low complexity" evidence="1">
    <location>
        <begin position="14"/>
        <end position="32"/>
    </location>
</feature>
<reference evidence="2" key="2">
    <citation type="submission" date="2021-10" db="EMBL/GenBank/DDBJ databases">
        <title>Phylogenomics reveals ancestral predisposition of the termite-cultivated fungus Termitomyces towards a domesticated lifestyle.</title>
        <authorList>
            <person name="Auxier B."/>
            <person name="Grum-Grzhimaylo A."/>
            <person name="Cardenas M.E."/>
            <person name="Lodge J.D."/>
            <person name="Laessoe T."/>
            <person name="Pedersen O."/>
            <person name="Smith M.E."/>
            <person name="Kuyper T.W."/>
            <person name="Franco-Molano E.A."/>
            <person name="Baroni T.J."/>
            <person name="Aanen D.K."/>
        </authorList>
    </citation>
    <scope>NUCLEOTIDE SEQUENCE</scope>
    <source>
        <strain evidence="2">AP01</strain>
        <tissue evidence="2">Mycelium</tissue>
    </source>
</reference>
<feature type="region of interest" description="Disordered" evidence="1">
    <location>
        <begin position="514"/>
        <end position="577"/>
    </location>
</feature>
<evidence type="ECO:0000313" key="3">
    <source>
        <dbReference type="Proteomes" id="UP000775547"/>
    </source>
</evidence>
<feature type="region of interest" description="Disordered" evidence="1">
    <location>
        <begin position="479"/>
        <end position="502"/>
    </location>
</feature>
<feature type="compositionally biased region" description="Polar residues" evidence="1">
    <location>
        <begin position="135"/>
        <end position="150"/>
    </location>
</feature>
<sequence>MADDARGQETQRPSSIRSVASNSSAASGVSLTRRARTRTRSKTLTIASLPRPPDSLLKSPTTDLPYLGANLVDEPFPQLPVSPNDALAAPPRPPRSPRRSIHEVAQGQVGDNATSAQDGDPTLETSRAGEVQEGQMHQRTVKLSSQTSGMQVLPTASQPQPPASAFSRDPEHSAVNVRDSMSTQLSGLSSSVYPPSTSTASLPDSPPSPRSMAEQEDHHDVSSYDPDVGAQEYDGDDVSYRLRLLVNNSYFLPPAHSKPSPADFAALENNAQRRSPKPPTPTFFDLFRGKTKSKPSTPSGSSPGFDPSGPALRTASDSITTAQLLRPQPRSSLQTPRGPSPGTRTGRVVVVREKMQDLAVAAKQAELEMKARGVRRDQDSQAGQAACNSVIDPTDAVDLPPPSSNYPFAVQASALHGLGVQDSVGAALLADRLPPPQSPGSFDPEDHWRKALLHQAVHHSLDSTPDTSFSMVLAGSTPLASPRVTPTQTQGLSHGPPPSAKPLLEQRIISNPRFSDFSPPVISRKKSSQSVASTSSLSKQVGRKPSSLDHSGPSHFTPIRSATPSGPLTPLTPAPRRHVIKPILSMSQMELSRMESQARSSRASRAGLSRASVRRTMSSPILSEAYESDARSFMLSPPPLPTPTLSSFGEMQGTRSRATSESRSYYSDDETIDDEAMPRRSFVSAIDGRPSLSEYSQPSPTMSAFRGASVEMREESSNQPQHWQPSVDHSTFSRESPVPRYSAMSPPPRISSSLAHVALPPPPRPSFRYQALQARTDASSSPHISDADTPSQHSAPLTDDTTLIINAPEPTTPPLPISQHRSPGGRPLSLDISPTDIPVAIHSSSSNSSTNFFDSIQAQPNAMDDLESSSDESGDEDEDEEEEDEEDVTRLNPPSPNIDPRSRSLSFTPTTSSPRPAFMRLGNHSTPYVSSSESRRSFKDKPPVGNVPVRAPFFTERSSGKSDQGHVSSFDFYKYVKQNQRATSPPGESSTAASKRRSTVGPASAWRVNPMAQESLKKLDGMLLQHMEAEKDTIKRIATTARSNIPVDRGH</sequence>
<feature type="compositionally biased region" description="Low complexity" evidence="1">
    <location>
        <begin position="843"/>
        <end position="855"/>
    </location>
</feature>
<feature type="compositionally biased region" description="Polar residues" evidence="1">
    <location>
        <begin position="903"/>
        <end position="914"/>
    </location>
</feature>
<feature type="region of interest" description="Disordered" evidence="1">
    <location>
        <begin position="269"/>
        <end position="346"/>
    </location>
</feature>
<feature type="compositionally biased region" description="Polar residues" evidence="1">
    <location>
        <begin position="315"/>
        <end position="337"/>
    </location>
</feature>
<feature type="compositionally biased region" description="Low complexity" evidence="1">
    <location>
        <begin position="294"/>
        <end position="304"/>
    </location>
</feature>
<protein>
    <submittedName>
        <fullName evidence="2">Uncharacterized protein</fullName>
    </submittedName>
</protein>
<feature type="compositionally biased region" description="Low complexity" evidence="1">
    <location>
        <begin position="180"/>
        <end position="191"/>
    </location>
</feature>
<feature type="compositionally biased region" description="Polar residues" evidence="1">
    <location>
        <begin position="693"/>
        <end position="702"/>
    </location>
</feature>
<evidence type="ECO:0000256" key="1">
    <source>
        <dbReference type="SAM" id="MobiDB-lite"/>
    </source>
</evidence>
<comment type="caution">
    <text evidence="2">The sequence shown here is derived from an EMBL/GenBank/DDBJ whole genome shotgun (WGS) entry which is preliminary data.</text>
</comment>
<feature type="region of interest" description="Disordered" evidence="1">
    <location>
        <begin position="1"/>
        <end position="235"/>
    </location>
</feature>
<dbReference type="Proteomes" id="UP000775547">
    <property type="component" value="Unassembled WGS sequence"/>
</dbReference>
<keyword evidence="3" id="KW-1185">Reference proteome</keyword>
<evidence type="ECO:0000313" key="2">
    <source>
        <dbReference type="EMBL" id="KAG5641241.1"/>
    </source>
</evidence>
<dbReference type="OrthoDB" id="3261862at2759"/>
<feature type="compositionally biased region" description="Low complexity" evidence="1">
    <location>
        <begin position="594"/>
        <end position="612"/>
    </location>
</feature>
<dbReference type="EMBL" id="JABCKV010000354">
    <property type="protein sequence ID" value="KAG5641241.1"/>
    <property type="molecule type" value="Genomic_DNA"/>
</dbReference>
<feature type="compositionally biased region" description="Acidic residues" evidence="1">
    <location>
        <begin position="864"/>
        <end position="887"/>
    </location>
</feature>
<proteinExistence type="predicted"/>
<feature type="compositionally biased region" description="Low complexity" evidence="1">
    <location>
        <begin position="528"/>
        <end position="539"/>
    </location>
</feature>
<feature type="compositionally biased region" description="Polar residues" evidence="1">
    <location>
        <begin position="653"/>
        <end position="665"/>
    </location>
</feature>
<reference evidence="2" key="1">
    <citation type="submission" date="2020-07" db="EMBL/GenBank/DDBJ databases">
        <authorList>
            <person name="Nieuwenhuis M."/>
            <person name="Van De Peppel L.J.J."/>
        </authorList>
    </citation>
    <scope>NUCLEOTIDE SEQUENCE</scope>
    <source>
        <strain evidence="2">AP01</strain>
        <tissue evidence="2">Mycelium</tissue>
    </source>
</reference>
<name>A0A9P7G1H0_9AGAR</name>
<accession>A0A9P7G1H0</accession>
<feature type="compositionally biased region" description="Polar residues" evidence="1">
    <location>
        <begin position="717"/>
        <end position="734"/>
    </location>
</feature>
<feature type="region of interest" description="Disordered" evidence="1">
    <location>
        <begin position="689"/>
        <end position="1005"/>
    </location>
</feature>
<organism evidence="2 3">
    <name type="scientific">Asterophora parasitica</name>
    <dbReference type="NCBI Taxonomy" id="117018"/>
    <lineage>
        <taxon>Eukaryota</taxon>
        <taxon>Fungi</taxon>
        <taxon>Dikarya</taxon>
        <taxon>Basidiomycota</taxon>
        <taxon>Agaricomycotina</taxon>
        <taxon>Agaricomycetes</taxon>
        <taxon>Agaricomycetidae</taxon>
        <taxon>Agaricales</taxon>
        <taxon>Tricholomatineae</taxon>
        <taxon>Lyophyllaceae</taxon>
        <taxon>Asterophora</taxon>
    </lineage>
</organism>
<feature type="compositionally biased region" description="Polar residues" evidence="1">
    <location>
        <begin position="923"/>
        <end position="932"/>
    </location>
</feature>
<feature type="region of interest" description="Disordered" evidence="1">
    <location>
        <begin position="643"/>
        <end position="669"/>
    </location>
</feature>